<keyword evidence="3" id="KW-0732">Signal</keyword>
<evidence type="ECO:0000256" key="4">
    <source>
        <dbReference type="ARBA" id="ARBA00022989"/>
    </source>
</evidence>
<keyword evidence="5 7" id="KW-0472">Membrane</keyword>
<sequence length="232" mass="25505">VEKLKEQRDKEPKMALSVSILATITSLHLIAFVLAVGAERRRSTVRTSPSPQLQGFRFHFLLAKVMPDEYDERTYCVYGSDASTAYGLSAFGLLLISQTVVNGVTKCLCFGRGLVSGRSATWAVLFFIFSWVIFLGAEACLLAGSARNAYHTRYRGIFGGNELSCATLRKGVFAAGAALTLLSMLGSVLYYWAHSKADTGGWEKHQNEGLGMTIADFKENQQQHEASEFQKV</sequence>
<reference evidence="8" key="1">
    <citation type="submission" date="2022-12" db="EMBL/GenBank/DDBJ databases">
        <title>Draft genome assemblies for two species of Escallonia (Escalloniales).</title>
        <authorList>
            <person name="Chanderbali A."/>
            <person name="Dervinis C."/>
            <person name="Anghel I."/>
            <person name="Soltis D."/>
            <person name="Soltis P."/>
            <person name="Zapata F."/>
        </authorList>
    </citation>
    <scope>NUCLEOTIDE SEQUENCE</scope>
    <source>
        <strain evidence="8">UCBG64.0493</strain>
        <tissue evidence="8">Leaf</tissue>
    </source>
</reference>
<evidence type="ECO:0000256" key="2">
    <source>
        <dbReference type="ARBA" id="ARBA00022692"/>
    </source>
</evidence>
<gene>
    <name evidence="8" type="ORF">RJ639_006530</name>
</gene>
<feature type="transmembrane region" description="Helical" evidence="7">
    <location>
        <begin position="122"/>
        <end position="144"/>
    </location>
</feature>
<comment type="subcellular location">
    <subcellularLocation>
        <location evidence="1">Endomembrane system</location>
        <topology evidence="1">Multi-pass membrane protein</topology>
    </subcellularLocation>
</comment>
<dbReference type="InterPro" id="IPR052222">
    <property type="entry name" value="DESIGUAL"/>
</dbReference>
<dbReference type="Pfam" id="PF06749">
    <property type="entry name" value="DUF1218"/>
    <property type="match status" value="1"/>
</dbReference>
<dbReference type="AlphaFoldDB" id="A0AA88VZD8"/>
<evidence type="ECO:0000256" key="3">
    <source>
        <dbReference type="ARBA" id="ARBA00022729"/>
    </source>
</evidence>
<evidence type="ECO:0008006" key="10">
    <source>
        <dbReference type="Google" id="ProtNLM"/>
    </source>
</evidence>
<comment type="caution">
    <text evidence="8">The sequence shown here is derived from an EMBL/GenBank/DDBJ whole genome shotgun (WGS) entry which is preliminary data.</text>
</comment>
<evidence type="ECO:0000256" key="1">
    <source>
        <dbReference type="ARBA" id="ARBA00004127"/>
    </source>
</evidence>
<keyword evidence="9" id="KW-1185">Reference proteome</keyword>
<name>A0AA88VZD8_9ASTE</name>
<dbReference type="Proteomes" id="UP001188597">
    <property type="component" value="Unassembled WGS sequence"/>
</dbReference>
<comment type="similarity">
    <text evidence="6">Belongs to the DESIGUAL family.</text>
</comment>
<feature type="transmembrane region" description="Helical" evidence="7">
    <location>
        <begin position="172"/>
        <end position="193"/>
    </location>
</feature>
<keyword evidence="2 7" id="KW-0812">Transmembrane</keyword>
<accession>A0AA88VZD8</accession>
<feature type="non-terminal residue" evidence="8">
    <location>
        <position position="1"/>
    </location>
</feature>
<dbReference type="GO" id="GO:0012505">
    <property type="term" value="C:endomembrane system"/>
    <property type="evidence" value="ECO:0007669"/>
    <property type="project" value="UniProtKB-SubCell"/>
</dbReference>
<feature type="transmembrane region" description="Helical" evidence="7">
    <location>
        <begin position="14"/>
        <end position="36"/>
    </location>
</feature>
<evidence type="ECO:0000313" key="9">
    <source>
        <dbReference type="Proteomes" id="UP001188597"/>
    </source>
</evidence>
<keyword evidence="4 7" id="KW-1133">Transmembrane helix</keyword>
<evidence type="ECO:0000256" key="7">
    <source>
        <dbReference type="SAM" id="Phobius"/>
    </source>
</evidence>
<dbReference type="InterPro" id="IPR009606">
    <property type="entry name" value="DEAL/Modifying_wall_lignin1/2"/>
</dbReference>
<dbReference type="PANTHER" id="PTHR31769">
    <property type="entry name" value="OS07G0462200 PROTEIN-RELATED"/>
    <property type="match status" value="1"/>
</dbReference>
<protein>
    <recommendedName>
        <fullName evidence="10">Fiber protein Fb34</fullName>
    </recommendedName>
</protein>
<proteinExistence type="inferred from homology"/>
<evidence type="ECO:0000256" key="5">
    <source>
        <dbReference type="ARBA" id="ARBA00023136"/>
    </source>
</evidence>
<evidence type="ECO:0000256" key="6">
    <source>
        <dbReference type="ARBA" id="ARBA00029467"/>
    </source>
</evidence>
<organism evidence="8 9">
    <name type="scientific">Escallonia herrerae</name>
    <dbReference type="NCBI Taxonomy" id="1293975"/>
    <lineage>
        <taxon>Eukaryota</taxon>
        <taxon>Viridiplantae</taxon>
        <taxon>Streptophyta</taxon>
        <taxon>Embryophyta</taxon>
        <taxon>Tracheophyta</taxon>
        <taxon>Spermatophyta</taxon>
        <taxon>Magnoliopsida</taxon>
        <taxon>eudicotyledons</taxon>
        <taxon>Gunneridae</taxon>
        <taxon>Pentapetalae</taxon>
        <taxon>asterids</taxon>
        <taxon>campanulids</taxon>
        <taxon>Escalloniales</taxon>
        <taxon>Escalloniaceae</taxon>
        <taxon>Escallonia</taxon>
    </lineage>
</organism>
<evidence type="ECO:0000313" key="8">
    <source>
        <dbReference type="EMBL" id="KAK3017019.1"/>
    </source>
</evidence>
<dbReference type="EMBL" id="JAVXUP010001030">
    <property type="protein sequence ID" value="KAK3017019.1"/>
    <property type="molecule type" value="Genomic_DNA"/>
</dbReference>